<proteinExistence type="predicted"/>
<organism evidence="1 2">
    <name type="scientific">Panagrolaimus sp. ES5</name>
    <dbReference type="NCBI Taxonomy" id="591445"/>
    <lineage>
        <taxon>Eukaryota</taxon>
        <taxon>Metazoa</taxon>
        <taxon>Ecdysozoa</taxon>
        <taxon>Nematoda</taxon>
        <taxon>Chromadorea</taxon>
        <taxon>Rhabditida</taxon>
        <taxon>Tylenchina</taxon>
        <taxon>Panagrolaimomorpha</taxon>
        <taxon>Panagrolaimoidea</taxon>
        <taxon>Panagrolaimidae</taxon>
        <taxon>Panagrolaimus</taxon>
    </lineage>
</organism>
<protein>
    <submittedName>
        <fullName evidence="2">Abhydrolase domain-containing protein 4</fullName>
    </submittedName>
</protein>
<sequence>MSLKYGWAKRPMLNRIVNLNPKVPISFLFGARSWVSSSSGYKVKEQRPQSYVDVNIISNSGHHVYADNQEEFNSVMRKICKNVENNQDL</sequence>
<name>A0AC34FTT7_9BILA</name>
<dbReference type="Proteomes" id="UP000887579">
    <property type="component" value="Unplaced"/>
</dbReference>
<dbReference type="WBParaSite" id="ES5_v2.g20895.t1">
    <property type="protein sequence ID" value="ES5_v2.g20895.t1"/>
    <property type="gene ID" value="ES5_v2.g20895"/>
</dbReference>
<accession>A0AC34FTT7</accession>
<evidence type="ECO:0000313" key="2">
    <source>
        <dbReference type="WBParaSite" id="ES5_v2.g20895.t1"/>
    </source>
</evidence>
<reference evidence="2" key="1">
    <citation type="submission" date="2022-11" db="UniProtKB">
        <authorList>
            <consortium name="WormBaseParasite"/>
        </authorList>
    </citation>
    <scope>IDENTIFICATION</scope>
</reference>
<evidence type="ECO:0000313" key="1">
    <source>
        <dbReference type="Proteomes" id="UP000887579"/>
    </source>
</evidence>